<dbReference type="Gene3D" id="3.30.420.280">
    <property type="match status" value="1"/>
</dbReference>
<evidence type="ECO:0000259" key="2">
    <source>
        <dbReference type="Pfam" id="PF17288"/>
    </source>
</evidence>
<dbReference type="InterPro" id="IPR035413">
    <property type="entry name" value="Terminase_L_C"/>
</dbReference>
<dbReference type="HAMAP" id="MF_04145">
    <property type="entry name" value="TERL_SPP1"/>
    <property type="match status" value="1"/>
</dbReference>
<accession>A0ABW5SWU9</accession>
<name>A0ABW5SWU9_9BACI</name>
<dbReference type="RefSeq" id="WP_380713152.1">
    <property type="nucleotide sequence ID" value="NZ_JBHUML010000002.1"/>
</dbReference>
<dbReference type="NCBIfam" id="TIGR01547">
    <property type="entry name" value="phage_term_2"/>
    <property type="match status" value="1"/>
</dbReference>
<dbReference type="InterPro" id="IPR006437">
    <property type="entry name" value="Phage_terminase_lsu"/>
</dbReference>
<proteinExistence type="inferred from homology"/>
<keyword evidence="4" id="KW-1185">Reference proteome</keyword>
<dbReference type="InterPro" id="IPR035412">
    <property type="entry name" value="Terminase_L_N"/>
</dbReference>
<dbReference type="Pfam" id="PF04466">
    <property type="entry name" value="Terminase_3"/>
    <property type="match status" value="1"/>
</dbReference>
<feature type="domain" description="Phage terminase large subunit C-terminal" evidence="2">
    <location>
        <begin position="265"/>
        <end position="410"/>
    </location>
</feature>
<gene>
    <name evidence="3" type="ORF">ACFSUB_02000</name>
</gene>
<dbReference type="Pfam" id="PF17288">
    <property type="entry name" value="Terminase_3C"/>
    <property type="match status" value="1"/>
</dbReference>
<dbReference type="InterPro" id="IPR052380">
    <property type="entry name" value="Viral_DNA_packaging_terminase"/>
</dbReference>
<dbReference type="PANTHER" id="PTHR39184:SF1">
    <property type="entry name" value="PBSX PHAGE TERMINASE LARGE SUBUNIT"/>
    <property type="match status" value="1"/>
</dbReference>
<dbReference type="InterPro" id="IPR044269">
    <property type="entry name" value="Terminase_large_su_SPP1-like"/>
</dbReference>
<reference evidence="4" key="1">
    <citation type="journal article" date="2019" name="Int. J. Syst. Evol. Microbiol.">
        <title>The Global Catalogue of Microorganisms (GCM) 10K type strain sequencing project: providing services to taxonomists for standard genome sequencing and annotation.</title>
        <authorList>
            <consortium name="The Broad Institute Genomics Platform"/>
            <consortium name="The Broad Institute Genome Sequencing Center for Infectious Disease"/>
            <person name="Wu L."/>
            <person name="Ma J."/>
        </authorList>
    </citation>
    <scope>NUCLEOTIDE SEQUENCE [LARGE SCALE GENOMIC DNA]</scope>
    <source>
        <strain evidence="4">KCTC 33792</strain>
    </source>
</reference>
<evidence type="ECO:0000313" key="3">
    <source>
        <dbReference type="EMBL" id="MFD2704226.1"/>
    </source>
</evidence>
<evidence type="ECO:0000313" key="4">
    <source>
        <dbReference type="Proteomes" id="UP001597520"/>
    </source>
</evidence>
<sequence>MTMKVKLSELIPEAFHPVWKAALNPDILNVVCKGGRGSGKSSDIAHIMVQMLMRYPANAVGIRKFDNTIELSIFEQIKWAIEEQKVSHLFKINKSPMRITYAPRGNYIVFRGAQEPERIKSLKSAHFPFAFAWIEEVAEFKTEDEITTITNSLLRGQLEGGLFYKFFYSYNPPKRRQSWVNKKYETQFQPDNTYVHHSTYLDNPFISEEFHREAEAAKERNEMKYKWEYLGHAIGSGVVPFDNLEFRTITDEEVQRFDNIRQGLDWGYGNDPLTVVKWHYDMKRRTLYALDEIYGVKLSTRYVADMMRQKNMDLVTTIADSEEPRSINEMKQEYGIGRMKGAKKGQGSVEHGERWLDDLDAIVIDANRTPNIAKEFENIDYAVDADGNPKTKLEDKDNHTIDATRYAMEDDMRRKAMTFGN</sequence>
<feature type="domain" description="Phage terminase large subunit N-terminal" evidence="1">
    <location>
        <begin position="31"/>
        <end position="232"/>
    </location>
</feature>
<organism evidence="3 4">
    <name type="scientific">Salibacterium lacus</name>
    <dbReference type="NCBI Taxonomy" id="1898109"/>
    <lineage>
        <taxon>Bacteria</taxon>
        <taxon>Bacillati</taxon>
        <taxon>Bacillota</taxon>
        <taxon>Bacilli</taxon>
        <taxon>Bacillales</taxon>
        <taxon>Bacillaceae</taxon>
    </lineage>
</organism>
<dbReference type="EMBL" id="JBHUML010000002">
    <property type="protein sequence ID" value="MFD2704226.1"/>
    <property type="molecule type" value="Genomic_DNA"/>
</dbReference>
<dbReference type="Proteomes" id="UP001597520">
    <property type="component" value="Unassembled WGS sequence"/>
</dbReference>
<comment type="caution">
    <text evidence="3">The sequence shown here is derived from an EMBL/GenBank/DDBJ whole genome shotgun (WGS) entry which is preliminary data.</text>
</comment>
<dbReference type="InterPro" id="IPR027417">
    <property type="entry name" value="P-loop_NTPase"/>
</dbReference>
<dbReference type="PANTHER" id="PTHR39184">
    <property type="match status" value="1"/>
</dbReference>
<evidence type="ECO:0000259" key="1">
    <source>
        <dbReference type="Pfam" id="PF04466"/>
    </source>
</evidence>
<dbReference type="Gene3D" id="3.40.50.300">
    <property type="entry name" value="P-loop containing nucleotide triphosphate hydrolases"/>
    <property type="match status" value="1"/>
</dbReference>
<protein>
    <submittedName>
        <fullName evidence="3">PBSX family phage terminase large subunit</fullName>
    </submittedName>
</protein>